<dbReference type="PRINTS" id="PR00081">
    <property type="entry name" value="GDHRDH"/>
</dbReference>
<dbReference type="GO" id="GO:0016616">
    <property type="term" value="F:oxidoreductase activity, acting on the CH-OH group of donors, NAD or NADP as acceptor"/>
    <property type="evidence" value="ECO:0007669"/>
    <property type="project" value="TreeGrafter"/>
</dbReference>
<dbReference type="SUPFAM" id="SSF51735">
    <property type="entry name" value="NAD(P)-binding Rossmann-fold domains"/>
    <property type="match status" value="1"/>
</dbReference>
<dbReference type="CDD" id="cd05233">
    <property type="entry name" value="SDR_c"/>
    <property type="match status" value="1"/>
</dbReference>
<evidence type="ECO:0000313" key="3">
    <source>
        <dbReference type="Proteomes" id="UP000093129"/>
    </source>
</evidence>
<dbReference type="EMBL" id="MASQ01000057">
    <property type="protein sequence ID" value="OCB03626.1"/>
    <property type="molecule type" value="Genomic_DNA"/>
</dbReference>
<dbReference type="PRINTS" id="PR00080">
    <property type="entry name" value="SDRFAMILY"/>
</dbReference>
<protein>
    <submittedName>
        <fullName evidence="2">Uncharacterized protein</fullName>
    </submittedName>
</protein>
<reference evidence="2 3" key="1">
    <citation type="submission" date="2016-07" db="EMBL/GenBank/DDBJ databases">
        <title>Draft genome of a psychrotolerant acidophile Acidithiobacillus ferrivorans strain YL15.</title>
        <authorList>
            <person name="Peng T."/>
            <person name="Ma L."/>
            <person name="Nan M."/>
            <person name="An N."/>
            <person name="Wang M."/>
            <person name="Qiu G."/>
            <person name="Zeng W."/>
        </authorList>
    </citation>
    <scope>NUCLEOTIDE SEQUENCE [LARGE SCALE GENOMIC DNA]</scope>
    <source>
        <strain evidence="2 3">YL15</strain>
    </source>
</reference>
<dbReference type="InterPro" id="IPR036291">
    <property type="entry name" value="NAD(P)-bd_dom_sf"/>
</dbReference>
<comment type="similarity">
    <text evidence="1">Belongs to the short-chain dehydrogenases/reductases (SDR) family.</text>
</comment>
<dbReference type="RefSeq" id="WP_065412716.1">
    <property type="nucleotide sequence ID" value="NZ_MASQ01000057.1"/>
</dbReference>
<proteinExistence type="inferred from homology"/>
<comment type="caution">
    <text evidence="2">The sequence shown here is derived from an EMBL/GenBank/DDBJ whole genome shotgun (WGS) entry which is preliminary data.</text>
</comment>
<dbReference type="Gene3D" id="3.40.50.720">
    <property type="entry name" value="NAD(P)-binding Rossmann-like Domain"/>
    <property type="match status" value="1"/>
</dbReference>
<name>A0A1B9C0X9_9PROT</name>
<evidence type="ECO:0000256" key="1">
    <source>
        <dbReference type="ARBA" id="ARBA00006484"/>
    </source>
</evidence>
<organism evidence="2 3">
    <name type="scientific">Acidithiobacillus ferrivorans</name>
    <dbReference type="NCBI Taxonomy" id="160808"/>
    <lineage>
        <taxon>Bacteria</taxon>
        <taxon>Pseudomonadati</taxon>
        <taxon>Pseudomonadota</taxon>
        <taxon>Acidithiobacillia</taxon>
        <taxon>Acidithiobacillales</taxon>
        <taxon>Acidithiobacillaceae</taxon>
        <taxon>Acidithiobacillus</taxon>
    </lineage>
</organism>
<evidence type="ECO:0000313" key="2">
    <source>
        <dbReference type="EMBL" id="OCB03626.1"/>
    </source>
</evidence>
<gene>
    <name evidence="2" type="ORF">BBC27_00545</name>
</gene>
<dbReference type="Pfam" id="PF13561">
    <property type="entry name" value="adh_short_C2"/>
    <property type="match status" value="1"/>
</dbReference>
<dbReference type="AlphaFoldDB" id="A0A1B9C0X9"/>
<dbReference type="Proteomes" id="UP000093129">
    <property type="component" value="Unassembled WGS sequence"/>
</dbReference>
<dbReference type="PANTHER" id="PTHR42760">
    <property type="entry name" value="SHORT-CHAIN DEHYDROGENASES/REDUCTASES FAMILY MEMBER"/>
    <property type="match status" value="1"/>
</dbReference>
<accession>A0A1B9C0X9</accession>
<sequence length="303" mass="32784">MHRYLSATTVSSAQDIRDMRDALAFLSTLPGHLSTTSKAVDAYAELAGIYKRIEAGTPGLPLQHLVYGGYRHATKSYAAVNLEGLNELADNESLIPVALDVRSTSNVEQVVNDIVRDLGHIDILVNNAAIVRMRSSFLNVSDDDWAASIEVNFLGYVRAARATIPHMSQAGRGTIIHMASESALMPNMALPDYSVLKSAVLNLSKVIAREFGKDGIRSNVVSPGYIRTPIYDRPGGLGDMLERKYGVDREAAYARYVDEAGVVFGRLGTAEEVASLVTFLVSQEASFITGVNYLVDGGVTPFI</sequence>
<dbReference type="InterPro" id="IPR002347">
    <property type="entry name" value="SDR_fam"/>
</dbReference>